<gene>
    <name evidence="1" type="ORF">GCM10011585_11920</name>
</gene>
<dbReference type="Proteomes" id="UP000647241">
    <property type="component" value="Unassembled WGS sequence"/>
</dbReference>
<dbReference type="Pfam" id="PF07366">
    <property type="entry name" value="SnoaL"/>
    <property type="match status" value="1"/>
</dbReference>
<reference evidence="1" key="2">
    <citation type="submission" date="2020-09" db="EMBL/GenBank/DDBJ databases">
        <authorList>
            <person name="Sun Q."/>
            <person name="Zhou Y."/>
        </authorList>
    </citation>
    <scope>NUCLEOTIDE SEQUENCE</scope>
    <source>
        <strain evidence="1">CGMCC 1.12997</strain>
    </source>
</reference>
<evidence type="ECO:0000313" key="2">
    <source>
        <dbReference type="Proteomes" id="UP000647241"/>
    </source>
</evidence>
<dbReference type="SUPFAM" id="SSF54427">
    <property type="entry name" value="NTF2-like"/>
    <property type="match status" value="1"/>
</dbReference>
<dbReference type="EMBL" id="BMGT01000002">
    <property type="protein sequence ID" value="GGG71295.1"/>
    <property type="molecule type" value="Genomic_DNA"/>
</dbReference>
<protein>
    <recommendedName>
        <fullName evidence="3">Ester cyclase</fullName>
    </recommendedName>
</protein>
<name>A0A917M2R5_9BACT</name>
<evidence type="ECO:0000313" key="1">
    <source>
        <dbReference type="EMBL" id="GGG71295.1"/>
    </source>
</evidence>
<evidence type="ECO:0008006" key="3">
    <source>
        <dbReference type="Google" id="ProtNLM"/>
    </source>
</evidence>
<dbReference type="InterPro" id="IPR009959">
    <property type="entry name" value="Cyclase_SnoaL-like"/>
</dbReference>
<comment type="caution">
    <text evidence="1">The sequence shown here is derived from an EMBL/GenBank/DDBJ whole genome shotgun (WGS) entry which is preliminary data.</text>
</comment>
<dbReference type="Gene3D" id="3.10.450.50">
    <property type="match status" value="1"/>
</dbReference>
<sequence>MVRAGAANLMGIFIKNRAVILFAPETERKKMSQDNAKVVREFADEVITNGKIETASHYAWEDVVEQVSLPGQGPGLDGLKDIIRAMRTGFPDLVFSIQEQITENDKVASRFEWTGVHKGEFLGIPATGQSVRVWGIVIDRLEDGRIKDTRILMDTLGLMTQLGVLPAKS</sequence>
<dbReference type="AlphaFoldDB" id="A0A917M2R5"/>
<dbReference type="InterPro" id="IPR032710">
    <property type="entry name" value="NTF2-like_dom_sf"/>
</dbReference>
<proteinExistence type="predicted"/>
<keyword evidence="2" id="KW-1185">Reference proteome</keyword>
<accession>A0A917M2R5</accession>
<dbReference type="GO" id="GO:0030638">
    <property type="term" value="P:polyketide metabolic process"/>
    <property type="evidence" value="ECO:0007669"/>
    <property type="project" value="InterPro"/>
</dbReference>
<organism evidence="1 2">
    <name type="scientific">Edaphobacter dinghuensis</name>
    <dbReference type="NCBI Taxonomy" id="1560005"/>
    <lineage>
        <taxon>Bacteria</taxon>
        <taxon>Pseudomonadati</taxon>
        <taxon>Acidobacteriota</taxon>
        <taxon>Terriglobia</taxon>
        <taxon>Terriglobales</taxon>
        <taxon>Acidobacteriaceae</taxon>
        <taxon>Edaphobacter</taxon>
    </lineage>
</organism>
<dbReference type="PANTHER" id="PTHR38436:SF1">
    <property type="entry name" value="ESTER CYCLASE"/>
    <property type="match status" value="1"/>
</dbReference>
<dbReference type="PANTHER" id="PTHR38436">
    <property type="entry name" value="POLYKETIDE CYCLASE SNOAL-LIKE DOMAIN"/>
    <property type="match status" value="1"/>
</dbReference>
<reference evidence="1" key="1">
    <citation type="journal article" date="2014" name="Int. J. Syst. Evol. Microbiol.">
        <title>Complete genome sequence of Corynebacterium casei LMG S-19264T (=DSM 44701T), isolated from a smear-ripened cheese.</title>
        <authorList>
            <consortium name="US DOE Joint Genome Institute (JGI-PGF)"/>
            <person name="Walter F."/>
            <person name="Albersmeier A."/>
            <person name="Kalinowski J."/>
            <person name="Ruckert C."/>
        </authorList>
    </citation>
    <scope>NUCLEOTIDE SEQUENCE</scope>
    <source>
        <strain evidence="1">CGMCC 1.12997</strain>
    </source>
</reference>